<dbReference type="EMBL" id="JAEKOZ010000020">
    <property type="protein sequence ID" value="MBJ3810831.1"/>
    <property type="molecule type" value="Genomic_DNA"/>
</dbReference>
<evidence type="ECO:0000256" key="1">
    <source>
        <dbReference type="SAM" id="MobiDB-lite"/>
    </source>
</evidence>
<dbReference type="RefSeq" id="WP_190116396.1">
    <property type="nucleotide sequence ID" value="NZ_BMVR01000005.1"/>
</dbReference>
<comment type="caution">
    <text evidence="2">The sequence shown here is derived from an EMBL/GenBank/DDBJ whole genome shotgun (WGS) entry which is preliminary data.</text>
</comment>
<proteinExistence type="predicted"/>
<sequence length="58" mass="6077">MSAAATDPGTTGPSPEQRAQRAAGLRLALTLTDLAAEVARLRTESTETRTRRTSCASC</sequence>
<evidence type="ECO:0000313" key="3">
    <source>
        <dbReference type="Proteomes" id="UP000634780"/>
    </source>
</evidence>
<evidence type="ECO:0000313" key="2">
    <source>
        <dbReference type="EMBL" id="MBJ3810831.1"/>
    </source>
</evidence>
<reference evidence="2 3" key="1">
    <citation type="submission" date="2020-12" db="EMBL/GenBank/DDBJ databases">
        <title>Streptomyces typhae sp. nov., a novel endophytic actinomycete isolated from the root of cattail pollen (Typha angustifolia L.).</title>
        <authorList>
            <person name="Peng C."/>
            <person name="Liu C."/>
        </authorList>
    </citation>
    <scope>NUCLEOTIDE SEQUENCE [LARGE SCALE GENOMIC DNA]</scope>
    <source>
        <strain evidence="2 3">JCM 4753</strain>
    </source>
</reference>
<dbReference type="Proteomes" id="UP000634780">
    <property type="component" value="Unassembled WGS sequence"/>
</dbReference>
<protein>
    <submittedName>
        <fullName evidence="2">Uncharacterized protein</fullName>
    </submittedName>
</protein>
<keyword evidence="3" id="KW-1185">Reference proteome</keyword>
<name>A0ABS0XCU6_9ACTN</name>
<organism evidence="2 3">
    <name type="scientific">Streptomyces flavofungini</name>
    <dbReference type="NCBI Taxonomy" id="68200"/>
    <lineage>
        <taxon>Bacteria</taxon>
        <taxon>Bacillati</taxon>
        <taxon>Actinomycetota</taxon>
        <taxon>Actinomycetes</taxon>
        <taxon>Kitasatosporales</taxon>
        <taxon>Streptomycetaceae</taxon>
        <taxon>Streptomyces</taxon>
    </lineage>
</organism>
<accession>A0ABS0XCU6</accession>
<feature type="region of interest" description="Disordered" evidence="1">
    <location>
        <begin position="1"/>
        <end position="23"/>
    </location>
</feature>
<gene>
    <name evidence="2" type="ORF">JGB26_27675</name>
</gene>